<dbReference type="OrthoDB" id="10055366at2759"/>
<reference evidence="1 2" key="1">
    <citation type="submission" date="2019-08" db="EMBL/GenBank/DDBJ databases">
        <title>The genome of the soybean aphid Biotype 1, its phylome, world population structure and adaptation to the North American continent.</title>
        <authorList>
            <person name="Giordano R."/>
            <person name="Donthu R.K."/>
            <person name="Hernandez A.G."/>
            <person name="Wright C.L."/>
            <person name="Zimin A.V."/>
        </authorList>
    </citation>
    <scope>NUCLEOTIDE SEQUENCE [LARGE SCALE GENOMIC DNA]</scope>
    <source>
        <tissue evidence="1">Whole aphids</tissue>
    </source>
</reference>
<gene>
    <name evidence="1" type="ORF">AGLY_014208</name>
</gene>
<name>A0A6G0T4E2_APHGL</name>
<dbReference type="EMBL" id="VYZN01000059">
    <property type="protein sequence ID" value="KAE9525681.1"/>
    <property type="molecule type" value="Genomic_DNA"/>
</dbReference>
<sequence length="211" mass="23822">MITSKVNANTSGTFSGEFFIVLLQHSNPMFNILAIREEVKHTTRVPKSKWTAFVKKGINAFGGFMKKLKRTSLGLLSASIFLYEGIFGCRREIEPPNEVVCDYFRALLAAISRVFCDGIGLNNYIQLGCVSIFLHKQMLLSPYRITSSASVENDFKELKTQILKFDVRPMRAEDDIEMLSDGSEKSRTACENLKGKGVVKNVFPKKKKCYK</sequence>
<dbReference type="AlphaFoldDB" id="A0A6G0T4E2"/>
<evidence type="ECO:0000313" key="1">
    <source>
        <dbReference type="EMBL" id="KAE9525681.1"/>
    </source>
</evidence>
<keyword evidence="2" id="KW-1185">Reference proteome</keyword>
<accession>A0A6G0T4E2</accession>
<dbReference type="Proteomes" id="UP000475862">
    <property type="component" value="Unassembled WGS sequence"/>
</dbReference>
<comment type="caution">
    <text evidence="1">The sequence shown here is derived from an EMBL/GenBank/DDBJ whole genome shotgun (WGS) entry which is preliminary data.</text>
</comment>
<proteinExistence type="predicted"/>
<organism evidence="1 2">
    <name type="scientific">Aphis glycines</name>
    <name type="common">Soybean aphid</name>
    <dbReference type="NCBI Taxonomy" id="307491"/>
    <lineage>
        <taxon>Eukaryota</taxon>
        <taxon>Metazoa</taxon>
        <taxon>Ecdysozoa</taxon>
        <taxon>Arthropoda</taxon>
        <taxon>Hexapoda</taxon>
        <taxon>Insecta</taxon>
        <taxon>Pterygota</taxon>
        <taxon>Neoptera</taxon>
        <taxon>Paraneoptera</taxon>
        <taxon>Hemiptera</taxon>
        <taxon>Sternorrhyncha</taxon>
        <taxon>Aphidomorpha</taxon>
        <taxon>Aphidoidea</taxon>
        <taxon>Aphididae</taxon>
        <taxon>Aphidini</taxon>
        <taxon>Aphis</taxon>
        <taxon>Aphis</taxon>
    </lineage>
</organism>
<protein>
    <submittedName>
        <fullName evidence="1">Uncharacterized protein</fullName>
    </submittedName>
</protein>
<evidence type="ECO:0000313" key="2">
    <source>
        <dbReference type="Proteomes" id="UP000475862"/>
    </source>
</evidence>